<proteinExistence type="predicted"/>
<dbReference type="Proteomes" id="UP000554520">
    <property type="component" value="Unassembled WGS sequence"/>
</dbReference>
<dbReference type="EMBL" id="JACHXN010000029">
    <property type="protein sequence ID" value="MBB3149231.1"/>
    <property type="molecule type" value="Genomic_DNA"/>
</dbReference>
<gene>
    <name evidence="1" type="ORF">FHS21_005683</name>
</gene>
<evidence type="ECO:0000313" key="2">
    <source>
        <dbReference type="Proteomes" id="UP000554520"/>
    </source>
</evidence>
<sequence length="108" mass="11812">MVLPRSENQNLLAELVANGRLFSALSPFATDAIKEKLSANRLSLNGGHEDRKIIANWRPKNGRLPINFTVAKLGKVNKQPISVTAGVSDWAESPDGCRSVRFEAVREG</sequence>
<accession>A0A839UKT4</accession>
<name>A0A839UKT4_9HYPH</name>
<dbReference type="AlphaFoldDB" id="A0A839UKT4"/>
<protein>
    <submittedName>
        <fullName evidence="1">Uncharacterized protein</fullName>
    </submittedName>
</protein>
<comment type="caution">
    <text evidence="1">The sequence shown here is derived from an EMBL/GenBank/DDBJ whole genome shotgun (WGS) entry which is preliminary data.</text>
</comment>
<keyword evidence="2" id="KW-1185">Reference proteome</keyword>
<organism evidence="1 2">
    <name type="scientific">Phyllobacterium trifolii</name>
    <dbReference type="NCBI Taxonomy" id="300193"/>
    <lineage>
        <taxon>Bacteria</taxon>
        <taxon>Pseudomonadati</taxon>
        <taxon>Pseudomonadota</taxon>
        <taxon>Alphaproteobacteria</taxon>
        <taxon>Hyphomicrobiales</taxon>
        <taxon>Phyllobacteriaceae</taxon>
        <taxon>Phyllobacterium</taxon>
    </lineage>
</organism>
<reference evidence="1 2" key="1">
    <citation type="submission" date="2020-08" db="EMBL/GenBank/DDBJ databases">
        <title>Genomic Encyclopedia of Type Strains, Phase III (KMG-III): the genomes of soil and plant-associated and newly described type strains.</title>
        <authorList>
            <person name="Whitman W."/>
        </authorList>
    </citation>
    <scope>NUCLEOTIDE SEQUENCE [LARGE SCALE GENOMIC DNA]</scope>
    <source>
        <strain evidence="1 2">CECT 7015</strain>
    </source>
</reference>
<evidence type="ECO:0000313" key="1">
    <source>
        <dbReference type="EMBL" id="MBB3149231.1"/>
    </source>
</evidence>